<reference evidence="2" key="5">
    <citation type="journal article" date="2021" name="G3 (Bethesda)">
        <title>Aegilops tauschii genome assembly Aet v5.0 features greater sequence contiguity and improved annotation.</title>
        <authorList>
            <person name="Wang L."/>
            <person name="Zhu T."/>
            <person name="Rodriguez J.C."/>
            <person name="Deal K.R."/>
            <person name="Dubcovsky J."/>
            <person name="McGuire P.E."/>
            <person name="Lux T."/>
            <person name="Spannagl M."/>
            <person name="Mayer K.F.X."/>
            <person name="Baldrich P."/>
            <person name="Meyers B.C."/>
            <person name="Huo N."/>
            <person name="Gu Y.Q."/>
            <person name="Zhou H."/>
            <person name="Devos K.M."/>
            <person name="Bennetzen J.L."/>
            <person name="Unver T."/>
            <person name="Budak H."/>
            <person name="Gulick P.J."/>
            <person name="Galiba G."/>
            <person name="Kalapos B."/>
            <person name="Nelson D.R."/>
            <person name="Li P."/>
            <person name="You F.M."/>
            <person name="Luo M.C."/>
            <person name="Dvorak J."/>
        </authorList>
    </citation>
    <scope>NUCLEOTIDE SEQUENCE [LARGE SCALE GENOMIC DNA]</scope>
    <source>
        <strain evidence="2">cv. AL8/78</strain>
    </source>
</reference>
<reference evidence="3" key="1">
    <citation type="journal article" date="2014" name="Science">
        <title>Ancient hybridizations among the ancestral genomes of bread wheat.</title>
        <authorList>
            <consortium name="International Wheat Genome Sequencing Consortium,"/>
            <person name="Marcussen T."/>
            <person name="Sandve S.R."/>
            <person name="Heier L."/>
            <person name="Spannagl M."/>
            <person name="Pfeifer M."/>
            <person name="Jakobsen K.S."/>
            <person name="Wulff B.B."/>
            <person name="Steuernagel B."/>
            <person name="Mayer K.F."/>
            <person name="Olsen O.A."/>
        </authorList>
    </citation>
    <scope>NUCLEOTIDE SEQUENCE [LARGE SCALE GENOMIC DNA]</scope>
    <source>
        <strain evidence="3">cv. AL8/78</strain>
    </source>
</reference>
<keyword evidence="3" id="KW-1185">Reference proteome</keyword>
<accession>A0A452XVY0</accession>
<dbReference type="AlphaFoldDB" id="A0A452XVY0"/>
<reference evidence="2" key="3">
    <citation type="journal article" date="2017" name="Nature">
        <title>Genome sequence of the progenitor of the wheat D genome Aegilops tauschii.</title>
        <authorList>
            <person name="Luo M.C."/>
            <person name="Gu Y.Q."/>
            <person name="Puiu D."/>
            <person name="Wang H."/>
            <person name="Twardziok S.O."/>
            <person name="Deal K.R."/>
            <person name="Huo N."/>
            <person name="Zhu T."/>
            <person name="Wang L."/>
            <person name="Wang Y."/>
            <person name="McGuire P.E."/>
            <person name="Liu S."/>
            <person name="Long H."/>
            <person name="Ramasamy R.K."/>
            <person name="Rodriguez J.C."/>
            <person name="Van S.L."/>
            <person name="Yuan L."/>
            <person name="Wang Z."/>
            <person name="Xia Z."/>
            <person name="Xiao L."/>
            <person name="Anderson O.D."/>
            <person name="Ouyang S."/>
            <person name="Liang Y."/>
            <person name="Zimin A.V."/>
            <person name="Pertea G."/>
            <person name="Qi P."/>
            <person name="Bennetzen J.L."/>
            <person name="Dai X."/>
            <person name="Dawson M.W."/>
            <person name="Muller H.G."/>
            <person name="Kugler K."/>
            <person name="Rivarola-Duarte L."/>
            <person name="Spannagl M."/>
            <person name="Mayer K.F.X."/>
            <person name="Lu F.H."/>
            <person name="Bevan M.W."/>
            <person name="Leroy P."/>
            <person name="Li P."/>
            <person name="You F.M."/>
            <person name="Sun Q."/>
            <person name="Liu Z."/>
            <person name="Lyons E."/>
            <person name="Wicker T."/>
            <person name="Salzberg S.L."/>
            <person name="Devos K.M."/>
            <person name="Dvorak J."/>
        </authorList>
    </citation>
    <scope>NUCLEOTIDE SEQUENCE [LARGE SCALE GENOMIC DNA]</scope>
    <source>
        <strain evidence="2">cv. AL8/78</strain>
    </source>
</reference>
<sequence length="56" mass="6077">MCRRMVRARPSRPKACPLPLPRNASAAASLDAGLQSNHPSPNPAERLLCLTSRLAR</sequence>
<feature type="region of interest" description="Disordered" evidence="1">
    <location>
        <begin position="1"/>
        <end position="22"/>
    </location>
</feature>
<reference evidence="2" key="4">
    <citation type="submission" date="2019-03" db="UniProtKB">
        <authorList>
            <consortium name="EnsemblPlants"/>
        </authorList>
    </citation>
    <scope>IDENTIFICATION</scope>
</reference>
<protein>
    <submittedName>
        <fullName evidence="2">Uncharacterized protein</fullName>
    </submittedName>
</protein>
<reference evidence="3" key="2">
    <citation type="journal article" date="2017" name="Nat. Plants">
        <title>The Aegilops tauschii genome reveals multiple impacts of transposons.</title>
        <authorList>
            <person name="Zhao G."/>
            <person name="Zou C."/>
            <person name="Li K."/>
            <person name="Wang K."/>
            <person name="Li T."/>
            <person name="Gao L."/>
            <person name="Zhang X."/>
            <person name="Wang H."/>
            <person name="Yang Z."/>
            <person name="Liu X."/>
            <person name="Jiang W."/>
            <person name="Mao L."/>
            <person name="Kong X."/>
            <person name="Jiao Y."/>
            <person name="Jia J."/>
        </authorList>
    </citation>
    <scope>NUCLEOTIDE SEQUENCE [LARGE SCALE GENOMIC DNA]</scope>
    <source>
        <strain evidence="3">cv. AL8/78</strain>
    </source>
</reference>
<feature type="compositionally biased region" description="Basic residues" evidence="1">
    <location>
        <begin position="1"/>
        <end position="12"/>
    </location>
</feature>
<evidence type="ECO:0000313" key="3">
    <source>
        <dbReference type="Proteomes" id="UP000015105"/>
    </source>
</evidence>
<dbReference type="Gramene" id="AET1Gv20187200.10">
    <property type="protein sequence ID" value="AET1Gv20187200.10"/>
    <property type="gene ID" value="AET1Gv20187200"/>
</dbReference>
<dbReference type="Proteomes" id="UP000015105">
    <property type="component" value="Chromosome 1D"/>
</dbReference>
<feature type="region of interest" description="Disordered" evidence="1">
    <location>
        <begin position="27"/>
        <end position="46"/>
    </location>
</feature>
<evidence type="ECO:0000256" key="1">
    <source>
        <dbReference type="SAM" id="MobiDB-lite"/>
    </source>
</evidence>
<organism evidence="2 3">
    <name type="scientific">Aegilops tauschii subsp. strangulata</name>
    <name type="common">Goatgrass</name>
    <dbReference type="NCBI Taxonomy" id="200361"/>
    <lineage>
        <taxon>Eukaryota</taxon>
        <taxon>Viridiplantae</taxon>
        <taxon>Streptophyta</taxon>
        <taxon>Embryophyta</taxon>
        <taxon>Tracheophyta</taxon>
        <taxon>Spermatophyta</taxon>
        <taxon>Magnoliopsida</taxon>
        <taxon>Liliopsida</taxon>
        <taxon>Poales</taxon>
        <taxon>Poaceae</taxon>
        <taxon>BOP clade</taxon>
        <taxon>Pooideae</taxon>
        <taxon>Triticodae</taxon>
        <taxon>Triticeae</taxon>
        <taxon>Triticinae</taxon>
        <taxon>Aegilops</taxon>
    </lineage>
</organism>
<proteinExistence type="predicted"/>
<dbReference type="EnsemblPlants" id="AET1Gv20187200.10">
    <property type="protein sequence ID" value="AET1Gv20187200.10"/>
    <property type="gene ID" value="AET1Gv20187200"/>
</dbReference>
<evidence type="ECO:0000313" key="2">
    <source>
        <dbReference type="EnsemblPlants" id="AET1Gv20187200.10"/>
    </source>
</evidence>
<name>A0A452XVY0_AEGTS</name>